<proteinExistence type="predicted"/>
<dbReference type="Proteomes" id="UP000700596">
    <property type="component" value="Unassembled WGS sequence"/>
</dbReference>
<evidence type="ECO:0000313" key="3">
    <source>
        <dbReference type="Proteomes" id="UP000700596"/>
    </source>
</evidence>
<name>A0A9P9DBE1_9PLEO</name>
<sequence>MDFPSYSEKLPGNACLCRNISPPPSPRLTSNFRQPTLHIYSYDRSTIPEAPLHLNYDLQSKTSQLRHIRIDPALRLSNSTMLELRIDSHYASQLLRAEKEIRDAMERALRIVGSHTQSSSSSSGEVIAEWVDGLEDGGDDVDDESDTSGELDAEDASTRVLRVGCNCAHGYQKSVAFVEELASKEWPKGWLIQLEHRNLFPKLL</sequence>
<accession>A0A9P9DBE1</accession>
<dbReference type="AlphaFoldDB" id="A0A9P9DBE1"/>
<dbReference type="OrthoDB" id="10267139at2759"/>
<feature type="region of interest" description="Disordered" evidence="1">
    <location>
        <begin position="135"/>
        <end position="154"/>
    </location>
</feature>
<evidence type="ECO:0000256" key="1">
    <source>
        <dbReference type="SAM" id="MobiDB-lite"/>
    </source>
</evidence>
<dbReference type="EMBL" id="JAGMWT010000015">
    <property type="protein sequence ID" value="KAH7116136.1"/>
    <property type="molecule type" value="Genomic_DNA"/>
</dbReference>
<gene>
    <name evidence="2" type="ORF">B0J11DRAFT_584169</name>
</gene>
<keyword evidence="3" id="KW-1185">Reference proteome</keyword>
<protein>
    <submittedName>
        <fullName evidence="2">Uncharacterized protein</fullName>
    </submittedName>
</protein>
<organism evidence="2 3">
    <name type="scientific">Dendryphion nanum</name>
    <dbReference type="NCBI Taxonomy" id="256645"/>
    <lineage>
        <taxon>Eukaryota</taxon>
        <taxon>Fungi</taxon>
        <taxon>Dikarya</taxon>
        <taxon>Ascomycota</taxon>
        <taxon>Pezizomycotina</taxon>
        <taxon>Dothideomycetes</taxon>
        <taxon>Pleosporomycetidae</taxon>
        <taxon>Pleosporales</taxon>
        <taxon>Torulaceae</taxon>
        <taxon>Dendryphion</taxon>
    </lineage>
</organism>
<reference evidence="2" key="1">
    <citation type="journal article" date="2021" name="Nat. Commun.">
        <title>Genetic determinants of endophytism in the Arabidopsis root mycobiome.</title>
        <authorList>
            <person name="Mesny F."/>
            <person name="Miyauchi S."/>
            <person name="Thiergart T."/>
            <person name="Pickel B."/>
            <person name="Atanasova L."/>
            <person name="Karlsson M."/>
            <person name="Huettel B."/>
            <person name="Barry K.W."/>
            <person name="Haridas S."/>
            <person name="Chen C."/>
            <person name="Bauer D."/>
            <person name="Andreopoulos W."/>
            <person name="Pangilinan J."/>
            <person name="LaButti K."/>
            <person name="Riley R."/>
            <person name="Lipzen A."/>
            <person name="Clum A."/>
            <person name="Drula E."/>
            <person name="Henrissat B."/>
            <person name="Kohler A."/>
            <person name="Grigoriev I.V."/>
            <person name="Martin F.M."/>
            <person name="Hacquard S."/>
        </authorList>
    </citation>
    <scope>NUCLEOTIDE SEQUENCE</scope>
    <source>
        <strain evidence="2">MPI-CAGE-CH-0243</strain>
    </source>
</reference>
<comment type="caution">
    <text evidence="2">The sequence shown here is derived from an EMBL/GenBank/DDBJ whole genome shotgun (WGS) entry which is preliminary data.</text>
</comment>
<evidence type="ECO:0000313" key="2">
    <source>
        <dbReference type="EMBL" id="KAH7116136.1"/>
    </source>
</evidence>